<dbReference type="AlphaFoldDB" id="A0A1V9FXW0"/>
<feature type="signal peptide" evidence="1">
    <location>
        <begin position="1"/>
        <end position="19"/>
    </location>
</feature>
<protein>
    <recommendedName>
        <fullName evidence="4">Trimeric autotransporter adhesin YadA-like head domain-containing protein</fullName>
    </recommendedName>
</protein>
<evidence type="ECO:0000313" key="3">
    <source>
        <dbReference type="Proteomes" id="UP000192796"/>
    </source>
</evidence>
<evidence type="ECO:0000256" key="1">
    <source>
        <dbReference type="SAM" id="SignalP"/>
    </source>
</evidence>
<accession>A0A1V9FXW0</accession>
<evidence type="ECO:0000313" key="2">
    <source>
        <dbReference type="EMBL" id="OQP63185.1"/>
    </source>
</evidence>
<reference evidence="2 3" key="1">
    <citation type="submission" date="2016-03" db="EMBL/GenBank/DDBJ databases">
        <title>Niastella vici sp. nov., isolated from farmland soil.</title>
        <authorList>
            <person name="Chen L."/>
            <person name="Wang D."/>
            <person name="Yang S."/>
            <person name="Wang G."/>
        </authorList>
    </citation>
    <scope>NUCLEOTIDE SEQUENCE [LARGE SCALE GENOMIC DNA]</scope>
    <source>
        <strain evidence="2 3">DJ57</strain>
    </source>
</reference>
<gene>
    <name evidence="2" type="ORF">A3860_25175</name>
</gene>
<comment type="caution">
    <text evidence="2">The sequence shown here is derived from an EMBL/GenBank/DDBJ whole genome shotgun (WGS) entry which is preliminary data.</text>
</comment>
<sequence length="633" mass="63914">MKKLFLLLMASCTICTALAQQSFYLKGNNVYFTNDDSPAELVLENSTKTVKGVLVNTGNGSTTFKPVVKINDSTIVFGADTLTFRGGSVSLQQTTDAGNSTTNYINANGGYYQNNTRLLHATDSMLSIGYNAGKSNTSGYGNTAVGHGALQNNTTGYSNTAVGYHGLQQTINGVSNVSIGANSLQANTSGYSNIAIGESALAANTTSGDNVAIGRGALAAITTGSSSVAIGYLAGGNATYGNIVAIGARALQNNTGYGNTAVGYQSLNANTSGIGNTAAGYRAGAVSNGNNNIFIGYNAGSAAGQTGVATNNNTAVGSGALGTVTGSGNTAVGASALAAACGSNNIAIGDSALVLTTGSQNTALGKNAGANITTGNNNLAIGYRAYVPVATNNYQLSIGNLIYGTGLDGTVNTISNGKIGIKTKAPVYEMDVNGKLGVRTIDSVANAVNVLCQDPVTGEIKKTAALSVPQTFVQTATVTVSGTDNETTLISSGTGNLTIPAAAWFAGKSFRIVVQGAYSTDADNAARLKFTIRLGSVVIAQSAGIFAGYGKTNMPYELRAECICRSTGASGTIYSTGIMTYDDAGYITAVNDGTGIATVDLTASQTLNITVTLSDDAAGNAVSAFIVTMEAIN</sequence>
<dbReference type="EMBL" id="LVYD01000046">
    <property type="protein sequence ID" value="OQP63185.1"/>
    <property type="molecule type" value="Genomic_DNA"/>
</dbReference>
<keyword evidence="3" id="KW-1185">Reference proteome</keyword>
<dbReference type="STRING" id="1703345.A3860_25175"/>
<dbReference type="InterPro" id="IPR011049">
    <property type="entry name" value="Serralysin-like_metalloprot_C"/>
</dbReference>
<evidence type="ECO:0008006" key="4">
    <source>
        <dbReference type="Google" id="ProtNLM"/>
    </source>
</evidence>
<organism evidence="2 3">
    <name type="scientific">Niastella vici</name>
    <dbReference type="NCBI Taxonomy" id="1703345"/>
    <lineage>
        <taxon>Bacteria</taxon>
        <taxon>Pseudomonadati</taxon>
        <taxon>Bacteroidota</taxon>
        <taxon>Chitinophagia</taxon>
        <taxon>Chitinophagales</taxon>
        <taxon>Chitinophagaceae</taxon>
        <taxon>Niastella</taxon>
    </lineage>
</organism>
<dbReference type="RefSeq" id="WP_081147908.1">
    <property type="nucleotide sequence ID" value="NZ_LVYD01000046.1"/>
</dbReference>
<proteinExistence type="predicted"/>
<dbReference type="Proteomes" id="UP000192796">
    <property type="component" value="Unassembled WGS sequence"/>
</dbReference>
<name>A0A1V9FXW0_9BACT</name>
<dbReference type="OrthoDB" id="660074at2"/>
<dbReference type="Gene3D" id="2.150.10.10">
    <property type="entry name" value="Serralysin-like metalloprotease, C-terminal"/>
    <property type="match status" value="1"/>
</dbReference>
<feature type="chain" id="PRO_5013093934" description="Trimeric autotransporter adhesin YadA-like head domain-containing protein" evidence="1">
    <location>
        <begin position="20"/>
        <end position="633"/>
    </location>
</feature>
<keyword evidence="1" id="KW-0732">Signal</keyword>